<evidence type="ECO:0000313" key="5">
    <source>
        <dbReference type="EMBL" id="GAH93830.1"/>
    </source>
</evidence>
<name>X1KJQ1_9ZZZZ</name>
<dbReference type="SMART" id="SM00838">
    <property type="entry name" value="EFG_C"/>
    <property type="match status" value="1"/>
</dbReference>
<accession>X1KJQ1</accession>
<proteinExistence type="predicted"/>
<dbReference type="GO" id="GO:0032790">
    <property type="term" value="P:ribosome disassembly"/>
    <property type="evidence" value="ECO:0007669"/>
    <property type="project" value="TreeGrafter"/>
</dbReference>
<dbReference type="Gene3D" id="3.30.70.240">
    <property type="match status" value="1"/>
</dbReference>
<dbReference type="Gene3D" id="3.30.70.870">
    <property type="entry name" value="Elongation Factor G (Translational Gtpase), domain 3"/>
    <property type="match status" value="1"/>
</dbReference>
<dbReference type="AlphaFoldDB" id="X1KJQ1"/>
<dbReference type="PANTHER" id="PTHR43261:SF1">
    <property type="entry name" value="RIBOSOME-RELEASING FACTOR 2, MITOCHONDRIAL"/>
    <property type="match status" value="1"/>
</dbReference>
<dbReference type="InterPro" id="IPR047043">
    <property type="entry name" value="BipA_III"/>
</dbReference>
<reference evidence="5" key="1">
    <citation type="journal article" date="2014" name="Front. Microbiol.">
        <title>High frequency of phylogenetically diverse reductive dehalogenase-homologous genes in deep subseafloor sedimentary metagenomes.</title>
        <authorList>
            <person name="Kawai M."/>
            <person name="Futagami T."/>
            <person name="Toyoda A."/>
            <person name="Takaki Y."/>
            <person name="Nishi S."/>
            <person name="Hori S."/>
            <person name="Arai W."/>
            <person name="Tsubouchi T."/>
            <person name="Morono Y."/>
            <person name="Uchiyama I."/>
            <person name="Ito T."/>
            <person name="Fujiyama A."/>
            <person name="Inagaki F."/>
            <person name="Takami H."/>
        </authorList>
    </citation>
    <scope>NUCLEOTIDE SEQUENCE</scope>
    <source>
        <strain evidence="5">Expedition CK06-06</strain>
    </source>
</reference>
<dbReference type="FunFam" id="3.30.70.870:FF:000003">
    <property type="entry name" value="GTP-binding protein TypA"/>
    <property type="match status" value="1"/>
</dbReference>
<dbReference type="InterPro" id="IPR000640">
    <property type="entry name" value="EFG_V-like"/>
</dbReference>
<dbReference type="SUPFAM" id="SSF50447">
    <property type="entry name" value="Translation proteins"/>
    <property type="match status" value="1"/>
</dbReference>
<dbReference type="SUPFAM" id="SSF54980">
    <property type="entry name" value="EF-G C-terminal domain-like"/>
    <property type="match status" value="2"/>
</dbReference>
<dbReference type="GO" id="GO:0006412">
    <property type="term" value="P:translation"/>
    <property type="evidence" value="ECO:0007669"/>
    <property type="project" value="UniProtKB-KW"/>
</dbReference>
<dbReference type="GO" id="GO:0005525">
    <property type="term" value="F:GTP binding"/>
    <property type="evidence" value="ECO:0007669"/>
    <property type="project" value="UniProtKB-KW"/>
</dbReference>
<dbReference type="Gene3D" id="2.40.30.10">
    <property type="entry name" value="Translation factors"/>
    <property type="match status" value="1"/>
</dbReference>
<dbReference type="InterPro" id="IPR048876">
    <property type="entry name" value="BipA_C"/>
</dbReference>
<feature type="domain" description="Elongation factor EFG" evidence="4">
    <location>
        <begin position="147"/>
        <end position="235"/>
    </location>
</feature>
<protein>
    <recommendedName>
        <fullName evidence="4">Elongation factor EFG domain-containing protein</fullName>
    </recommendedName>
</protein>
<evidence type="ECO:0000256" key="2">
    <source>
        <dbReference type="ARBA" id="ARBA00022917"/>
    </source>
</evidence>
<dbReference type="InterPro" id="IPR042116">
    <property type="entry name" value="TypA/BipA_C"/>
</dbReference>
<dbReference type="Pfam" id="PF21018">
    <property type="entry name" value="BipA_C"/>
    <property type="match status" value="1"/>
</dbReference>
<dbReference type="InterPro" id="IPR035647">
    <property type="entry name" value="EFG_III/V"/>
</dbReference>
<keyword evidence="1" id="KW-0547">Nucleotide-binding</keyword>
<dbReference type="FunFam" id="3.30.70.240:FF:000002">
    <property type="entry name" value="GTP-binding protein TypA"/>
    <property type="match status" value="1"/>
</dbReference>
<dbReference type="EMBL" id="BARV01001247">
    <property type="protein sequence ID" value="GAH93830.1"/>
    <property type="molecule type" value="Genomic_DNA"/>
</dbReference>
<dbReference type="InterPro" id="IPR009000">
    <property type="entry name" value="Transl_B-barrel_sf"/>
</dbReference>
<dbReference type="Pfam" id="PF00679">
    <property type="entry name" value="EFG_C"/>
    <property type="match status" value="1"/>
</dbReference>
<organism evidence="5">
    <name type="scientific">marine sediment metagenome</name>
    <dbReference type="NCBI Taxonomy" id="412755"/>
    <lineage>
        <taxon>unclassified sequences</taxon>
        <taxon>metagenomes</taxon>
        <taxon>ecological metagenomes</taxon>
    </lineage>
</organism>
<keyword evidence="2" id="KW-0648">Protein biosynthesis</keyword>
<dbReference type="Gene3D" id="2.40.50.250">
    <property type="entry name" value="bipa protein"/>
    <property type="match status" value="1"/>
</dbReference>
<keyword evidence="3" id="KW-0342">GTP-binding</keyword>
<evidence type="ECO:0000256" key="3">
    <source>
        <dbReference type="ARBA" id="ARBA00023134"/>
    </source>
</evidence>
<dbReference type="CDD" id="cd03710">
    <property type="entry name" value="BipA_TypA_C"/>
    <property type="match status" value="1"/>
</dbReference>
<dbReference type="FunFam" id="2.40.50.250:FF:000001">
    <property type="entry name" value="GTP-binding protein TypA"/>
    <property type="match status" value="1"/>
</dbReference>
<comment type="caution">
    <text evidence="5">The sequence shown here is derived from an EMBL/GenBank/DDBJ whole genome shotgun (WGS) entry which is preliminary data.</text>
</comment>
<feature type="non-terminal residue" evidence="5">
    <location>
        <position position="1"/>
    </location>
</feature>
<sequence>YEIGEVFTYLGLKRLKVEEAEAGDIVAVTGIEKVNIGDTIASPERPGALPRIEVGEPTIEMTFGVNTSPFAGREGRSCTTRQLRKRLYKELETNLSLRVQDTDSPDTFLVKGRGELHLAILIETMRREGYEFEVSKPEAITKVVDGNLVEPVEVLTIDTKDEYIGVLTEMLSNRQAQLTDMRNDSHDNVHLELRVPTKGLIGFHSAFLTATRGEGIMNTIFLGYEAWHGDIASTRNGTLVASEQGIAVTYGLNNAQGRGFTFIEPVTPVYEGMIVGLNSRPQDIAINVCKEKKKTNVRSSTSDIAIKLTPPIQLSMEQAIDFINNDELVEVTPENIRLRKKLLTEAQRLRSIYLSHRSAKV</sequence>
<dbReference type="CDD" id="cd16263">
    <property type="entry name" value="BipA_III"/>
    <property type="match status" value="1"/>
</dbReference>
<dbReference type="PANTHER" id="PTHR43261">
    <property type="entry name" value="TRANSLATION ELONGATION FACTOR G-RELATED"/>
    <property type="match status" value="1"/>
</dbReference>
<dbReference type="InterPro" id="IPR035651">
    <property type="entry name" value="BipA_V"/>
</dbReference>
<evidence type="ECO:0000259" key="4">
    <source>
        <dbReference type="SMART" id="SM00838"/>
    </source>
</evidence>
<gene>
    <name evidence="5" type="ORF">S06H3_03735</name>
</gene>
<evidence type="ECO:0000256" key="1">
    <source>
        <dbReference type="ARBA" id="ARBA00022741"/>
    </source>
</evidence>